<protein>
    <submittedName>
        <fullName evidence="1">Uncharacterized protein</fullName>
    </submittedName>
</protein>
<dbReference type="Pfam" id="PF23140">
    <property type="entry name" value="Gp80"/>
    <property type="match status" value="1"/>
</dbReference>
<sequence>MSFSDWFENTLLNHIFSKGNYSPQMIYTGLCTNLPADSSTGGNCNEVANAYGYSRIQTSSAYWNTAVSGQLTNALEIAFPIALGTWGVIRAFVLLNSGSYGLGNVLIWGDISPDRTIVVNYQAKFPPGSLVVVLD</sequence>
<organism evidence="1">
    <name type="scientific">marine sediment metagenome</name>
    <dbReference type="NCBI Taxonomy" id="412755"/>
    <lineage>
        <taxon>unclassified sequences</taxon>
        <taxon>metagenomes</taxon>
        <taxon>ecological metagenomes</taxon>
    </lineage>
</organism>
<proteinExistence type="predicted"/>
<comment type="caution">
    <text evidence="1">The sequence shown here is derived from an EMBL/GenBank/DDBJ whole genome shotgun (WGS) entry which is preliminary data.</text>
</comment>
<evidence type="ECO:0000313" key="1">
    <source>
        <dbReference type="EMBL" id="KKN28892.1"/>
    </source>
</evidence>
<dbReference type="InterPro" id="IPR056908">
    <property type="entry name" value="Gp80-like"/>
</dbReference>
<dbReference type="AlphaFoldDB" id="A0A0F9PVZ6"/>
<reference evidence="1" key="1">
    <citation type="journal article" date="2015" name="Nature">
        <title>Complex archaea that bridge the gap between prokaryotes and eukaryotes.</title>
        <authorList>
            <person name="Spang A."/>
            <person name="Saw J.H."/>
            <person name="Jorgensen S.L."/>
            <person name="Zaremba-Niedzwiedzka K."/>
            <person name="Martijn J."/>
            <person name="Lind A.E."/>
            <person name="van Eijk R."/>
            <person name="Schleper C."/>
            <person name="Guy L."/>
            <person name="Ettema T.J."/>
        </authorList>
    </citation>
    <scope>NUCLEOTIDE SEQUENCE</scope>
</reference>
<accession>A0A0F9PVZ6</accession>
<name>A0A0F9PVZ6_9ZZZZ</name>
<gene>
    <name evidence="1" type="ORF">LCGC14_0849450</name>
</gene>
<dbReference type="EMBL" id="LAZR01002526">
    <property type="protein sequence ID" value="KKN28892.1"/>
    <property type="molecule type" value="Genomic_DNA"/>
</dbReference>